<dbReference type="InterPro" id="IPR011333">
    <property type="entry name" value="SKP1/BTB/POZ_sf"/>
</dbReference>
<dbReference type="PROSITE" id="PS50097">
    <property type="entry name" value="BTB"/>
    <property type="match status" value="1"/>
</dbReference>
<comment type="subcellular location">
    <subcellularLocation>
        <location evidence="1">Cytoplasm</location>
    </subcellularLocation>
</comment>
<dbReference type="PANTHER" id="PTHR45774">
    <property type="entry name" value="BTB/POZ DOMAIN-CONTAINING"/>
    <property type="match status" value="1"/>
</dbReference>
<comment type="caution">
    <text evidence="5">The sequence shown here is derived from an EMBL/GenBank/DDBJ whole genome shotgun (WGS) entry which is preliminary data.</text>
</comment>
<dbReference type="Gene3D" id="2.60.120.820">
    <property type="entry name" value="PHR domain"/>
    <property type="match status" value="1"/>
</dbReference>
<dbReference type="Pfam" id="PF08005">
    <property type="entry name" value="PHR"/>
    <property type="match status" value="1"/>
</dbReference>
<dbReference type="SMART" id="SM00225">
    <property type="entry name" value="BTB"/>
    <property type="match status" value="1"/>
</dbReference>
<dbReference type="InterPro" id="IPR000210">
    <property type="entry name" value="BTB/POZ_dom"/>
</dbReference>
<dbReference type="InterPro" id="IPR038648">
    <property type="entry name" value="PHR_sf"/>
</dbReference>
<gene>
    <name evidence="5" type="ORF">DPMN_074170</name>
</gene>
<dbReference type="InterPro" id="IPR011705">
    <property type="entry name" value="BACK"/>
</dbReference>
<feature type="region of interest" description="Disordered" evidence="3">
    <location>
        <begin position="17"/>
        <end position="38"/>
    </location>
</feature>
<keyword evidence="2" id="KW-0963">Cytoplasm</keyword>
<dbReference type="Pfam" id="PF07707">
    <property type="entry name" value="BACK"/>
    <property type="match status" value="1"/>
</dbReference>
<protein>
    <recommendedName>
        <fullName evidence="4">BTB domain-containing protein</fullName>
    </recommendedName>
</protein>
<dbReference type="EMBL" id="JAIWYP010000015">
    <property type="protein sequence ID" value="KAH3699215.1"/>
    <property type="molecule type" value="Genomic_DNA"/>
</dbReference>
<feature type="compositionally biased region" description="Polar residues" evidence="3">
    <location>
        <begin position="27"/>
        <end position="38"/>
    </location>
</feature>
<reference evidence="5" key="2">
    <citation type="submission" date="2020-11" db="EMBL/GenBank/DDBJ databases">
        <authorList>
            <person name="McCartney M.A."/>
            <person name="Auch B."/>
            <person name="Kono T."/>
            <person name="Mallez S."/>
            <person name="Becker A."/>
            <person name="Gohl D.M."/>
            <person name="Silverstein K.A.T."/>
            <person name="Koren S."/>
            <person name="Bechman K.B."/>
            <person name="Herman A."/>
            <person name="Abrahante J.E."/>
            <person name="Garbe J."/>
        </authorList>
    </citation>
    <scope>NUCLEOTIDE SEQUENCE</scope>
    <source>
        <strain evidence="5">Duluth1</strain>
        <tissue evidence="5">Whole animal</tissue>
    </source>
</reference>
<dbReference type="Proteomes" id="UP000828390">
    <property type="component" value="Unassembled WGS sequence"/>
</dbReference>
<dbReference type="GO" id="GO:0022008">
    <property type="term" value="P:neurogenesis"/>
    <property type="evidence" value="ECO:0007669"/>
    <property type="project" value="TreeGrafter"/>
</dbReference>
<keyword evidence="6" id="KW-1185">Reference proteome</keyword>
<dbReference type="PANTHER" id="PTHR45774:SF3">
    <property type="entry name" value="BTB (POZ) DOMAIN-CONTAINING 2B-RELATED"/>
    <property type="match status" value="1"/>
</dbReference>
<accession>A0A9D3YHW5</accession>
<dbReference type="Gene3D" id="1.25.40.420">
    <property type="match status" value="1"/>
</dbReference>
<feature type="domain" description="BTB" evidence="4">
    <location>
        <begin position="68"/>
        <end position="139"/>
    </location>
</feature>
<evidence type="ECO:0000313" key="6">
    <source>
        <dbReference type="Proteomes" id="UP000828390"/>
    </source>
</evidence>
<evidence type="ECO:0000259" key="4">
    <source>
        <dbReference type="PROSITE" id="PS50097"/>
    </source>
</evidence>
<evidence type="ECO:0000256" key="1">
    <source>
        <dbReference type="ARBA" id="ARBA00004496"/>
    </source>
</evidence>
<dbReference type="GO" id="GO:0005829">
    <property type="term" value="C:cytosol"/>
    <property type="evidence" value="ECO:0007669"/>
    <property type="project" value="TreeGrafter"/>
</dbReference>
<evidence type="ECO:0000313" key="5">
    <source>
        <dbReference type="EMBL" id="KAH3699215.1"/>
    </source>
</evidence>
<dbReference type="Gene3D" id="3.30.710.10">
    <property type="entry name" value="Potassium Channel Kv1.1, Chain A"/>
    <property type="match status" value="1"/>
</dbReference>
<proteinExistence type="predicted"/>
<dbReference type="Pfam" id="PF00651">
    <property type="entry name" value="BTB"/>
    <property type="match status" value="1"/>
</dbReference>
<name>A0A9D3YHW5_DREPO</name>
<dbReference type="SMART" id="SM00875">
    <property type="entry name" value="BACK"/>
    <property type="match status" value="1"/>
</dbReference>
<dbReference type="AlphaFoldDB" id="A0A9D3YHW5"/>
<sequence length="466" mass="52949">MSLRSGTLSFFRMRTRTRGSERMSNRRPGTNRSDPSLKSVSFNLTHDWQSEKTPSQCFGEMLLYEYLADVTFSVGVGLQKVEMKAHKFMLASRSATFFSMFCGTETANKNDVISIDEVEPDVFRKLLRYIYTNEVDITTKSVTALLHGAKRFKLGGLVELCSRKLAEGIALDTACTLLEQAHQYQEPTLEQSCLDFIYKNAHTVLTSPQFSSLCPQCLTKVLESDELRADESVVYKAMLTWASRACNKQKLPVNGDSFNRVLGKLKYLVRFPVLDIDFFSKHVTNDGILTKDEVIEVFKYLHSRTAPNLGRFITRRRAMTRAYRFDVSSGAWNVGNVFCDAIQFQSSREIVLDGVIIYGCYIGEASYDVSVRILGERHQLIVQCDSELQTSAKTELYDVLLNNGVTLKAMTWYTIVLYMEGPQTKRGVCGKNMIYCEQVQFFFKTSILTQNCTTEREGQIPGIIFH</sequence>
<organism evidence="5 6">
    <name type="scientific">Dreissena polymorpha</name>
    <name type="common">Zebra mussel</name>
    <name type="synonym">Mytilus polymorpha</name>
    <dbReference type="NCBI Taxonomy" id="45954"/>
    <lineage>
        <taxon>Eukaryota</taxon>
        <taxon>Metazoa</taxon>
        <taxon>Spiralia</taxon>
        <taxon>Lophotrochozoa</taxon>
        <taxon>Mollusca</taxon>
        <taxon>Bivalvia</taxon>
        <taxon>Autobranchia</taxon>
        <taxon>Heteroconchia</taxon>
        <taxon>Euheterodonta</taxon>
        <taxon>Imparidentia</taxon>
        <taxon>Neoheterodontei</taxon>
        <taxon>Myida</taxon>
        <taxon>Dreissenoidea</taxon>
        <taxon>Dreissenidae</taxon>
        <taxon>Dreissena</taxon>
    </lineage>
</organism>
<dbReference type="SUPFAM" id="SSF54695">
    <property type="entry name" value="POZ domain"/>
    <property type="match status" value="1"/>
</dbReference>
<evidence type="ECO:0000256" key="3">
    <source>
        <dbReference type="SAM" id="MobiDB-lite"/>
    </source>
</evidence>
<reference evidence="5" key="1">
    <citation type="journal article" date="2019" name="bioRxiv">
        <title>The Genome of the Zebra Mussel, Dreissena polymorpha: A Resource for Invasive Species Research.</title>
        <authorList>
            <person name="McCartney M.A."/>
            <person name="Auch B."/>
            <person name="Kono T."/>
            <person name="Mallez S."/>
            <person name="Zhang Y."/>
            <person name="Obille A."/>
            <person name="Becker A."/>
            <person name="Abrahante J.E."/>
            <person name="Garbe J."/>
            <person name="Badalamenti J.P."/>
            <person name="Herman A."/>
            <person name="Mangelson H."/>
            <person name="Liachko I."/>
            <person name="Sullivan S."/>
            <person name="Sone E.D."/>
            <person name="Koren S."/>
            <person name="Silverstein K.A.T."/>
            <person name="Beckman K.B."/>
            <person name="Gohl D.M."/>
        </authorList>
    </citation>
    <scope>NUCLEOTIDE SEQUENCE</scope>
    <source>
        <strain evidence="5">Duluth1</strain>
        <tissue evidence="5">Whole animal</tissue>
    </source>
</reference>
<dbReference type="InterPro" id="IPR012983">
    <property type="entry name" value="PHR"/>
</dbReference>
<evidence type="ECO:0000256" key="2">
    <source>
        <dbReference type="ARBA" id="ARBA00022490"/>
    </source>
</evidence>